<keyword evidence="2" id="KW-0472">Membrane</keyword>
<keyword evidence="2" id="KW-0812">Transmembrane</keyword>
<organism evidence="4 5">
    <name type="scientific">Sungouiella intermedia</name>
    <dbReference type="NCBI Taxonomy" id="45354"/>
    <lineage>
        <taxon>Eukaryota</taxon>
        <taxon>Fungi</taxon>
        <taxon>Dikarya</taxon>
        <taxon>Ascomycota</taxon>
        <taxon>Saccharomycotina</taxon>
        <taxon>Pichiomycetes</taxon>
        <taxon>Metschnikowiaceae</taxon>
        <taxon>Sungouiella</taxon>
    </lineage>
</organism>
<feature type="transmembrane region" description="Helical" evidence="2">
    <location>
        <begin position="28"/>
        <end position="50"/>
    </location>
</feature>
<dbReference type="PANTHER" id="PTHR28208">
    <property type="entry name" value="PHOSPHATIDATE PHOSPHATASE APP1"/>
    <property type="match status" value="1"/>
</dbReference>
<feature type="compositionally biased region" description="Low complexity" evidence="1">
    <location>
        <begin position="715"/>
        <end position="736"/>
    </location>
</feature>
<evidence type="ECO:0000313" key="4">
    <source>
        <dbReference type="EMBL" id="SGZ54320.1"/>
    </source>
</evidence>
<feature type="compositionally biased region" description="Polar residues" evidence="1">
    <location>
        <begin position="170"/>
        <end position="183"/>
    </location>
</feature>
<dbReference type="PANTHER" id="PTHR28208:SF3">
    <property type="entry name" value="PHOSPHATIDATE PHOSPHATASE APP1"/>
    <property type="match status" value="1"/>
</dbReference>
<dbReference type="GO" id="GO:0030479">
    <property type="term" value="C:actin cortical patch"/>
    <property type="evidence" value="ECO:0007669"/>
    <property type="project" value="TreeGrafter"/>
</dbReference>
<evidence type="ECO:0000256" key="2">
    <source>
        <dbReference type="SAM" id="Phobius"/>
    </source>
</evidence>
<dbReference type="InterPro" id="IPR052935">
    <property type="entry name" value="Mg2+_PAP"/>
</dbReference>
<dbReference type="AlphaFoldDB" id="A0A1L0DEI1"/>
<sequence>MKCLLCLTAVPPSYIILSISYIASPYPLFYYFLIVGLATVLHLALQPLIYTFFISKPTHITVVYKPTAVNYGTRHRCFSLQSPFSLQGSIALRSPRIKFPTRWLRSKPSKFSFLRDVYKDYKALRAPRVGLWARVRGRNIQSRIMPDSTSGSFQEFPEGNAGLLGPLTGTKPSPNPSDNTSNAPVSRRLRLIGFARATRDTYIPRLTSSVTLLATGITARDIQYDEYGSPITFPKDTTFTLFPTYTRPVKNSENCDGWMVSVRGWMWCPGVMSRKNRLILSLAKQITRYGGGSAALAAVDRLELDPNLNQDTLQDCDQNSDVSSISSGNSASPLMAPSLGSIDNDKLIRDRLSSFIARSIPAAHISIVIGAVDTARSSNLKQIETTTDSNGNFETEIFVPYEPSVVQVSSVADETVCVFQEVRVVTIAGYGLISDIDDTVKLTGVIGDKRELMHRLLLGDVMSWNIPPVIAWYKALLSRSDLTFHYVSNSPWQLFSLISQYFDAVQLPPGSIHLKQYTGNIISSLMEPSSSRKKKSLFKIAQDFPEKKFICVGDSGERDIEAYTDLAVNYPTQIKSIYIRVVEDSLSDVNDDNILNEIEWMIKEWSRRQKDTPLVPRVESEPDLIDMSDSSAVPATNQPATNQRDAVPTQLNAVFNEPDPISTSRAAKLPPMIPRKPIALKGVTVTKAPPLPERKYLQKAATDSILADTYHQEHSGSSVSLKVPKSGSVSPKVSTSSPPPPPPPPPRRRTGASPLLSLPQVESLDQSSEQFHVDNLNGAQSFFELEDVDKRGAEWLQRIKAVLHSLEGTDVKLHLFRDSDDQFFKDSLQDLE</sequence>
<dbReference type="InterPro" id="IPR019236">
    <property type="entry name" value="APP1_cat"/>
</dbReference>
<accession>A0A1L0DEI1</accession>
<dbReference type="Proteomes" id="UP000182259">
    <property type="component" value="Chromosome III"/>
</dbReference>
<dbReference type="Pfam" id="PF09949">
    <property type="entry name" value="APP1_cat"/>
    <property type="match status" value="1"/>
</dbReference>
<dbReference type="EMBL" id="LT635766">
    <property type="protein sequence ID" value="SGZ54320.1"/>
    <property type="molecule type" value="Genomic_DNA"/>
</dbReference>
<proteinExistence type="predicted"/>
<protein>
    <submittedName>
        <fullName evidence="4">CIC11C00000000920</fullName>
    </submittedName>
</protein>
<feature type="domain" description="Phosphatidate phosphatase APP1 catalytic" evidence="3">
    <location>
        <begin position="431"/>
        <end position="580"/>
    </location>
</feature>
<feature type="compositionally biased region" description="Polar residues" evidence="1">
    <location>
        <begin position="628"/>
        <end position="647"/>
    </location>
</feature>
<evidence type="ECO:0000259" key="3">
    <source>
        <dbReference type="Pfam" id="PF09949"/>
    </source>
</evidence>
<dbReference type="GO" id="GO:0008195">
    <property type="term" value="F:phosphatidate phosphatase activity"/>
    <property type="evidence" value="ECO:0007669"/>
    <property type="project" value="InterPro"/>
</dbReference>
<reference evidence="4 5" key="1">
    <citation type="submission" date="2016-10" db="EMBL/GenBank/DDBJ databases">
        <authorList>
            <person name="de Groot N.N."/>
        </authorList>
    </citation>
    <scope>NUCLEOTIDE SEQUENCE [LARGE SCALE GENOMIC DNA]</scope>
    <source>
        <strain evidence="4 5">PYCC 4715</strain>
    </source>
</reference>
<evidence type="ECO:0000313" key="5">
    <source>
        <dbReference type="Proteomes" id="UP000182259"/>
    </source>
</evidence>
<name>A0A1L0DEI1_9ASCO</name>
<feature type="region of interest" description="Disordered" evidence="1">
    <location>
        <begin position="163"/>
        <end position="183"/>
    </location>
</feature>
<keyword evidence="2" id="KW-1133">Transmembrane helix</keyword>
<feature type="region of interest" description="Disordered" evidence="1">
    <location>
        <begin position="711"/>
        <end position="753"/>
    </location>
</feature>
<gene>
    <name evidence="4" type="ORF">SAMEA4029009_CIC11G00000000920</name>
</gene>
<feature type="region of interest" description="Disordered" evidence="1">
    <location>
        <begin position="626"/>
        <end position="647"/>
    </location>
</feature>
<evidence type="ECO:0000256" key="1">
    <source>
        <dbReference type="SAM" id="MobiDB-lite"/>
    </source>
</evidence>